<accession>A0A098B689</accession>
<feature type="transmembrane region" description="Helical" evidence="7">
    <location>
        <begin position="237"/>
        <end position="262"/>
    </location>
</feature>
<reference evidence="9 10" key="2">
    <citation type="submission" date="2015-12" db="EMBL/GenBank/DDBJ databases">
        <title>Draft Genome Sequence of Desulfitobacterium hafniense Strain DH, a Sulfate-reducing Bacterium Isolated from Paddy Soils.</title>
        <authorList>
            <person name="Bao P."/>
            <person name="Zhang X."/>
            <person name="Li G."/>
        </authorList>
    </citation>
    <scope>NUCLEOTIDE SEQUENCE [LARGE SCALE GENOMIC DNA]</scope>
    <source>
        <strain evidence="9 10">DH</strain>
    </source>
</reference>
<dbReference type="PANTHER" id="PTHR34856:SF2">
    <property type="entry name" value="PROTEIN NRFD"/>
    <property type="match status" value="1"/>
</dbReference>
<keyword evidence="3" id="KW-1003">Cell membrane</keyword>
<gene>
    <name evidence="9" type="ORF">AT727_16010</name>
    <name evidence="8" type="ORF">DPCES_4468</name>
</gene>
<feature type="transmembrane region" description="Helical" evidence="7">
    <location>
        <begin position="194"/>
        <end position="217"/>
    </location>
</feature>
<feature type="transmembrane region" description="Helical" evidence="7">
    <location>
        <begin position="46"/>
        <end position="63"/>
    </location>
</feature>
<dbReference type="InterPro" id="IPR052049">
    <property type="entry name" value="Electron_transfer_protein"/>
</dbReference>
<evidence type="ECO:0000256" key="3">
    <source>
        <dbReference type="ARBA" id="ARBA00022475"/>
    </source>
</evidence>
<name>A0A098B689_DESHA</name>
<evidence type="ECO:0000313" key="8">
    <source>
        <dbReference type="EMBL" id="CDX04354.1"/>
    </source>
</evidence>
<dbReference type="InterPro" id="IPR005614">
    <property type="entry name" value="NrfD-like"/>
</dbReference>
<dbReference type="Pfam" id="PF03916">
    <property type="entry name" value="NrfD"/>
    <property type="match status" value="1"/>
</dbReference>
<feature type="transmembrane region" description="Helical" evidence="7">
    <location>
        <begin position="118"/>
        <end position="138"/>
    </location>
</feature>
<dbReference type="PANTHER" id="PTHR34856">
    <property type="entry name" value="PROTEIN NRFD"/>
    <property type="match status" value="1"/>
</dbReference>
<evidence type="ECO:0000256" key="2">
    <source>
        <dbReference type="ARBA" id="ARBA00008929"/>
    </source>
</evidence>
<proteinExistence type="inferred from homology"/>
<dbReference type="OrthoDB" id="2866388at2"/>
<feature type="transmembrane region" description="Helical" evidence="7">
    <location>
        <begin position="274"/>
        <end position="298"/>
    </location>
</feature>
<organism evidence="8">
    <name type="scientific">Desulfitobacterium hafniense</name>
    <name type="common">Desulfitobacterium frappieri</name>
    <dbReference type="NCBI Taxonomy" id="49338"/>
    <lineage>
        <taxon>Bacteria</taxon>
        <taxon>Bacillati</taxon>
        <taxon>Bacillota</taxon>
        <taxon>Clostridia</taxon>
        <taxon>Eubacteriales</taxon>
        <taxon>Desulfitobacteriaceae</taxon>
        <taxon>Desulfitobacterium</taxon>
    </lineage>
</organism>
<dbReference type="Proteomes" id="UP000054623">
    <property type="component" value="Unassembled WGS sequence"/>
</dbReference>
<evidence type="ECO:0000256" key="7">
    <source>
        <dbReference type="SAM" id="Phobius"/>
    </source>
</evidence>
<feature type="transmembrane region" description="Helical" evidence="7">
    <location>
        <begin position="83"/>
        <end position="106"/>
    </location>
</feature>
<dbReference type="GO" id="GO:0005886">
    <property type="term" value="C:plasma membrane"/>
    <property type="evidence" value="ECO:0007669"/>
    <property type="project" value="UniProtKB-SubCell"/>
</dbReference>
<keyword evidence="5 7" id="KW-1133">Transmembrane helix</keyword>
<evidence type="ECO:0000256" key="6">
    <source>
        <dbReference type="ARBA" id="ARBA00023136"/>
    </source>
</evidence>
<dbReference type="AlphaFoldDB" id="A0A098B689"/>
<evidence type="ECO:0000313" key="9">
    <source>
        <dbReference type="EMBL" id="KTE92969.1"/>
    </source>
</evidence>
<keyword evidence="4 7" id="KW-0812">Transmembrane</keyword>
<dbReference type="RefSeq" id="WP_011461605.1">
    <property type="nucleotide sequence ID" value="NZ_LK996017.1"/>
</dbReference>
<dbReference type="Gene3D" id="1.20.1630.10">
    <property type="entry name" value="Formate dehydrogenase/DMSO reductase domain"/>
    <property type="match status" value="1"/>
</dbReference>
<sequence>MEWHALWDIRVTLDLFLGGLGVGLFLLSILLTVYDKNHYHKLAAMGAYLAPILVGGGVLFLLSELGRPTRFISTLYNFNPQSITSWGSVVQMIFVILSLIYAWLYFKNNTSGSLFKGVMGFGTIFALLAGGYHGLLLSSLGRPLWAGGMVTALFLVSSMLGGTALMLLIKALGLSIGVPKNVTSETAAASDYKGFSFSFLICILSALQLILVLSWQVSLSRSGLESAATYSNLMAHYGGLWVGLVLICGSLLPLLGSLYSLIKDKTAEMSKGMGLALSVLIIAGGFTFKHLVLLAGQIKLPYFL</sequence>
<dbReference type="EMBL" id="LK996017">
    <property type="protein sequence ID" value="CDX04354.1"/>
    <property type="molecule type" value="Genomic_DNA"/>
</dbReference>
<reference evidence="8" key="1">
    <citation type="submission" date="2014-07" db="EMBL/GenBank/DDBJ databases">
        <authorList>
            <person name="Hornung V.Bastian."/>
        </authorList>
    </citation>
    <scope>NUCLEOTIDE SEQUENCE</scope>
    <source>
        <strain evidence="8">PCE-S</strain>
    </source>
</reference>
<evidence type="ECO:0000256" key="1">
    <source>
        <dbReference type="ARBA" id="ARBA00004651"/>
    </source>
</evidence>
<protein>
    <submittedName>
        <fullName evidence="8 9">Oxidoreductase</fullName>
    </submittedName>
</protein>
<comment type="similarity">
    <text evidence="2">Belongs to the NrfD family.</text>
</comment>
<evidence type="ECO:0000256" key="4">
    <source>
        <dbReference type="ARBA" id="ARBA00022692"/>
    </source>
</evidence>
<evidence type="ECO:0000313" key="10">
    <source>
        <dbReference type="Proteomes" id="UP000054623"/>
    </source>
</evidence>
<feature type="transmembrane region" description="Helical" evidence="7">
    <location>
        <begin position="144"/>
        <end position="173"/>
    </location>
</feature>
<dbReference type="PATRIC" id="fig|49338.4.peg.4806"/>
<feature type="transmembrane region" description="Helical" evidence="7">
    <location>
        <begin position="15"/>
        <end position="34"/>
    </location>
</feature>
<evidence type="ECO:0000256" key="5">
    <source>
        <dbReference type="ARBA" id="ARBA00022989"/>
    </source>
</evidence>
<comment type="subcellular location">
    <subcellularLocation>
        <location evidence="1">Cell membrane</location>
        <topology evidence="1">Multi-pass membrane protein</topology>
    </subcellularLocation>
</comment>
<keyword evidence="6 7" id="KW-0472">Membrane</keyword>
<dbReference type="EMBL" id="LOCK01000009">
    <property type="protein sequence ID" value="KTE92969.1"/>
    <property type="molecule type" value="Genomic_DNA"/>
</dbReference>